<gene>
    <name evidence="2" type="ORF">F8C82_07485</name>
</gene>
<evidence type="ECO:0000313" key="3">
    <source>
        <dbReference type="Proteomes" id="UP000484164"/>
    </source>
</evidence>
<dbReference type="EMBL" id="WBVQ01000002">
    <property type="protein sequence ID" value="KAB2815537.1"/>
    <property type="molecule type" value="Genomic_DNA"/>
</dbReference>
<dbReference type="GO" id="GO:0004029">
    <property type="term" value="F:aldehyde dehydrogenase (NAD+) activity"/>
    <property type="evidence" value="ECO:0007669"/>
    <property type="project" value="TreeGrafter"/>
</dbReference>
<dbReference type="PANTHER" id="PTHR48079">
    <property type="entry name" value="PROTEIN YEEZ"/>
    <property type="match status" value="1"/>
</dbReference>
<comment type="caution">
    <text evidence="2">The sequence shown here is derived from an EMBL/GenBank/DDBJ whole genome shotgun (WGS) entry which is preliminary data.</text>
</comment>
<accession>A0A6L3ZDM9</accession>
<reference evidence="2 3" key="1">
    <citation type="submission" date="2019-10" db="EMBL/GenBank/DDBJ databases">
        <title>Genome sequence of Phaeocystidibacter marisrubri JCM30614 (type strain).</title>
        <authorList>
            <person name="Bowman J.P."/>
        </authorList>
    </citation>
    <scope>NUCLEOTIDE SEQUENCE [LARGE SCALE GENOMIC DNA]</scope>
    <source>
        <strain evidence="2 3">JCM 30614</strain>
    </source>
</reference>
<dbReference type="OrthoDB" id="751203at2"/>
<dbReference type="SUPFAM" id="SSF51735">
    <property type="entry name" value="NAD(P)-binding Rossmann-fold domains"/>
    <property type="match status" value="1"/>
</dbReference>
<dbReference type="Gene3D" id="3.40.50.720">
    <property type="entry name" value="NAD(P)-binding Rossmann-like Domain"/>
    <property type="match status" value="1"/>
</dbReference>
<proteinExistence type="predicted"/>
<dbReference type="RefSeq" id="WP_151692967.1">
    <property type="nucleotide sequence ID" value="NZ_BMGX01000001.1"/>
</dbReference>
<dbReference type="Pfam" id="PF13460">
    <property type="entry name" value="NAD_binding_10"/>
    <property type="match status" value="1"/>
</dbReference>
<dbReference type="AlphaFoldDB" id="A0A6L3ZDM9"/>
<evidence type="ECO:0000313" key="2">
    <source>
        <dbReference type="EMBL" id="KAB2815537.1"/>
    </source>
</evidence>
<dbReference type="Proteomes" id="UP000484164">
    <property type="component" value="Unassembled WGS sequence"/>
</dbReference>
<dbReference type="InterPro" id="IPR051783">
    <property type="entry name" value="NAD(P)-dependent_oxidoreduct"/>
</dbReference>
<evidence type="ECO:0000259" key="1">
    <source>
        <dbReference type="Pfam" id="PF13460"/>
    </source>
</evidence>
<organism evidence="2 3">
    <name type="scientific">Phaeocystidibacter marisrubri</name>
    <dbReference type="NCBI Taxonomy" id="1577780"/>
    <lineage>
        <taxon>Bacteria</taxon>
        <taxon>Pseudomonadati</taxon>
        <taxon>Bacteroidota</taxon>
        <taxon>Flavobacteriia</taxon>
        <taxon>Flavobacteriales</taxon>
        <taxon>Phaeocystidibacteraceae</taxon>
        <taxon>Phaeocystidibacter</taxon>
    </lineage>
</organism>
<feature type="domain" description="NAD(P)-binding" evidence="1">
    <location>
        <begin position="11"/>
        <end position="165"/>
    </location>
</feature>
<sequence length="254" mass="28679">MQQKISILGCGWLGSALATELIRSGYEVAGSTTSLEKMSDLSEAGIKPFLMNISSIDSTIQNFLSAEILIVAITSKNIEHFVDLIECLEASEVQKVLFISSTSVYPNTNEVVRESTNTLLTPLVEIEQLFTSNPSFHSTILRFGGLFGYDRKPGNFVRSKKRIPNPEGYINFIHRDDCIAIIGEIIKQNAWDEIFNACSDSHPKRRDFYRKEARKIGLDSIEFDEDSKNEFKIVNSEKLKAHLGYSFKYSDLME</sequence>
<dbReference type="InterPro" id="IPR036291">
    <property type="entry name" value="NAD(P)-bd_dom_sf"/>
</dbReference>
<protein>
    <submittedName>
        <fullName evidence="2">NAD(P)H-binding protein</fullName>
    </submittedName>
</protein>
<dbReference type="InterPro" id="IPR016040">
    <property type="entry name" value="NAD(P)-bd_dom"/>
</dbReference>
<dbReference type="PANTHER" id="PTHR48079:SF6">
    <property type="entry name" value="NAD(P)-BINDING DOMAIN-CONTAINING PROTEIN-RELATED"/>
    <property type="match status" value="1"/>
</dbReference>
<dbReference type="GO" id="GO:0005737">
    <property type="term" value="C:cytoplasm"/>
    <property type="evidence" value="ECO:0007669"/>
    <property type="project" value="TreeGrafter"/>
</dbReference>
<name>A0A6L3ZDM9_9FLAO</name>
<keyword evidence="3" id="KW-1185">Reference proteome</keyword>